<dbReference type="OrthoDB" id="1494789at2"/>
<name>A0A1H9FD50_9FLAO</name>
<evidence type="ECO:0000313" key="2">
    <source>
        <dbReference type="EMBL" id="SEQ35842.1"/>
    </source>
</evidence>
<keyword evidence="3" id="KW-1185">Reference proteome</keyword>
<dbReference type="RefSeq" id="WP_092577978.1">
    <property type="nucleotide sequence ID" value="NZ_FOFN01000002.1"/>
</dbReference>
<keyword evidence="1" id="KW-0175">Coiled coil</keyword>
<dbReference type="EMBL" id="FOFN01000002">
    <property type="protein sequence ID" value="SEQ35842.1"/>
    <property type="molecule type" value="Genomic_DNA"/>
</dbReference>
<dbReference type="AlphaFoldDB" id="A0A1H9FD50"/>
<dbReference type="Proteomes" id="UP000198999">
    <property type="component" value="Unassembled WGS sequence"/>
</dbReference>
<evidence type="ECO:0000256" key="1">
    <source>
        <dbReference type="SAM" id="Coils"/>
    </source>
</evidence>
<accession>A0A1H9FD50</accession>
<gene>
    <name evidence="2" type="ORF">SAMN05421824_1445</name>
</gene>
<proteinExistence type="predicted"/>
<feature type="coiled-coil region" evidence="1">
    <location>
        <begin position="71"/>
        <end position="98"/>
    </location>
</feature>
<protein>
    <submittedName>
        <fullName evidence="2">MerR HTH family regulatory protein</fullName>
    </submittedName>
</protein>
<sequence length="98" mass="11857">METRDVISIQTLCKRYNVPVSFINTLQEFEFIELIVENNNRFLKTSHIKDVEKIMRLHYDLDINLEGVDVIYNLLKQVHTLKREITELNNRLRLYEDF</sequence>
<dbReference type="Gene3D" id="1.10.1660.10">
    <property type="match status" value="1"/>
</dbReference>
<organism evidence="2 3">
    <name type="scientific">Hyunsoonleella jejuensis</name>
    <dbReference type="NCBI Taxonomy" id="419940"/>
    <lineage>
        <taxon>Bacteria</taxon>
        <taxon>Pseudomonadati</taxon>
        <taxon>Bacteroidota</taxon>
        <taxon>Flavobacteriia</taxon>
        <taxon>Flavobacteriales</taxon>
        <taxon>Flavobacteriaceae</taxon>
    </lineage>
</organism>
<reference evidence="2 3" key="1">
    <citation type="submission" date="2016-10" db="EMBL/GenBank/DDBJ databases">
        <authorList>
            <person name="de Groot N.N."/>
        </authorList>
    </citation>
    <scope>NUCLEOTIDE SEQUENCE [LARGE SCALE GENOMIC DNA]</scope>
    <source>
        <strain evidence="2 3">DSM 21035</strain>
    </source>
</reference>
<dbReference type="STRING" id="419940.SAMN05421824_1445"/>
<evidence type="ECO:0000313" key="3">
    <source>
        <dbReference type="Proteomes" id="UP000198999"/>
    </source>
</evidence>
<dbReference type="Pfam" id="PF13591">
    <property type="entry name" value="MerR_2"/>
    <property type="match status" value="1"/>
</dbReference>